<dbReference type="WBParaSite" id="PDA_v2.g27140.t1">
    <property type="protein sequence ID" value="PDA_v2.g27140.t1"/>
    <property type="gene ID" value="PDA_v2.g27140"/>
</dbReference>
<proteinExistence type="predicted"/>
<keyword evidence="1" id="KW-1185">Reference proteome</keyword>
<sequence>MSAKDHLVLGTASSTVIDSLNCNQYDSIERKLTFSRKKNDTLKPFGDFYFTQKEEERYESQNKNNEISSKINSTLSLHIEAYENSAEAQNVNADDFMMKKSKQDAFNKFLMNVKSTVAIQDTFEFPRQQTEEPMKPEVMQFKATQKLRNPSFLNEGENKCRVNV</sequence>
<accession>A0A914QCU7</accession>
<name>A0A914QCU7_9BILA</name>
<evidence type="ECO:0000313" key="1">
    <source>
        <dbReference type="Proteomes" id="UP000887578"/>
    </source>
</evidence>
<organism evidence="1 2">
    <name type="scientific">Panagrolaimus davidi</name>
    <dbReference type="NCBI Taxonomy" id="227884"/>
    <lineage>
        <taxon>Eukaryota</taxon>
        <taxon>Metazoa</taxon>
        <taxon>Ecdysozoa</taxon>
        <taxon>Nematoda</taxon>
        <taxon>Chromadorea</taxon>
        <taxon>Rhabditida</taxon>
        <taxon>Tylenchina</taxon>
        <taxon>Panagrolaimomorpha</taxon>
        <taxon>Panagrolaimoidea</taxon>
        <taxon>Panagrolaimidae</taxon>
        <taxon>Panagrolaimus</taxon>
    </lineage>
</organism>
<reference evidence="2" key="1">
    <citation type="submission" date="2022-11" db="UniProtKB">
        <authorList>
            <consortium name="WormBaseParasite"/>
        </authorList>
    </citation>
    <scope>IDENTIFICATION</scope>
</reference>
<protein>
    <submittedName>
        <fullName evidence="2">Uncharacterized protein</fullName>
    </submittedName>
</protein>
<dbReference type="Proteomes" id="UP000887578">
    <property type="component" value="Unplaced"/>
</dbReference>
<dbReference type="AlphaFoldDB" id="A0A914QCU7"/>
<evidence type="ECO:0000313" key="2">
    <source>
        <dbReference type="WBParaSite" id="PDA_v2.g27140.t1"/>
    </source>
</evidence>